<evidence type="ECO:0000256" key="1">
    <source>
        <dbReference type="ARBA" id="ARBA00009431"/>
    </source>
</evidence>
<dbReference type="Pfam" id="PF00450">
    <property type="entry name" value="Peptidase_S10"/>
    <property type="match status" value="2"/>
</dbReference>
<dbReference type="EMBL" id="VEPZ02001324">
    <property type="protein sequence ID" value="KAE8680542.1"/>
    <property type="molecule type" value="Genomic_DNA"/>
</dbReference>
<dbReference type="PRINTS" id="PR00724">
    <property type="entry name" value="CRBOXYPTASEC"/>
</dbReference>
<evidence type="ECO:0000313" key="7">
    <source>
        <dbReference type="EMBL" id="KAE8680542.1"/>
    </source>
</evidence>
<sequence length="410" mass="45417">MSFSSWFSSGSLCSMEDYPALLKLNPKVGQKKNGAMFKLDQKHTCFGGSIKVLTELSSLQSHGQSLFGYKVDLEPQELELESFRSWKWNWKARNSTWLKKADLLFVDNPVGTGYSFVEDTQMLVKTDEAATDLTTAINAGKLKLKLGGVALGNSWISPEDFVVSDFIFVEIPRKFADLNACIGYRAQVSKFVKIQGVEDYWHIFNHVFVLSDKPFGISISLAEKISQKLKDGQYVDATNTWSQLESVIGASNNSVDFYNFLKDAGMGPVALTASELSNGFFTMGGQAGIVFSSWAGDFMRPRIAEVDELLSKGVNVTIYSGQLDVICATKGTEVWIDKLKWEGVKYFVSKERSPLYCKEDEGTKGFHKSYKNLQFFWILGAGHFVPVEQPCVALDMAGAITQSPAAAEAS</sequence>
<dbReference type="PANTHER" id="PTHR11802:SF3">
    <property type="entry name" value="RETINOID-INDUCIBLE SERINE CARBOXYPEPTIDASE"/>
    <property type="match status" value="1"/>
</dbReference>
<dbReference type="InterPro" id="IPR001563">
    <property type="entry name" value="Peptidase_S10"/>
</dbReference>
<evidence type="ECO:0000256" key="3">
    <source>
        <dbReference type="ARBA" id="ARBA00022670"/>
    </source>
</evidence>
<proteinExistence type="inferred from homology"/>
<dbReference type="InterPro" id="IPR029058">
    <property type="entry name" value="AB_hydrolase_fold"/>
</dbReference>
<keyword evidence="4" id="KW-0732">Signal</keyword>
<dbReference type="SUPFAM" id="SSF53474">
    <property type="entry name" value="alpha/beta-Hydrolases"/>
    <property type="match status" value="1"/>
</dbReference>
<evidence type="ECO:0000313" key="8">
    <source>
        <dbReference type="Proteomes" id="UP000436088"/>
    </source>
</evidence>
<keyword evidence="6" id="KW-0325">Glycoprotein</keyword>
<name>A0A6A2YMP8_HIBSY</name>
<gene>
    <name evidence="7" type="ORF">F3Y22_tig00111387pilonHSYRG00065</name>
</gene>
<dbReference type="GO" id="GO:0006508">
    <property type="term" value="P:proteolysis"/>
    <property type="evidence" value="ECO:0007669"/>
    <property type="project" value="UniProtKB-KW"/>
</dbReference>
<dbReference type="PANTHER" id="PTHR11802">
    <property type="entry name" value="SERINE PROTEASE FAMILY S10 SERINE CARBOXYPEPTIDASE"/>
    <property type="match status" value="1"/>
</dbReference>
<keyword evidence="3" id="KW-0645">Protease</keyword>
<evidence type="ECO:0000256" key="6">
    <source>
        <dbReference type="ARBA" id="ARBA00023180"/>
    </source>
</evidence>
<dbReference type="GO" id="GO:0004185">
    <property type="term" value="F:serine-type carboxypeptidase activity"/>
    <property type="evidence" value="ECO:0007669"/>
    <property type="project" value="InterPro"/>
</dbReference>
<comment type="similarity">
    <text evidence="1">Belongs to the peptidase S10 family.</text>
</comment>
<keyword evidence="8" id="KW-1185">Reference proteome</keyword>
<protein>
    <submittedName>
        <fullName evidence="7">Geranyl diphosphate synthase 1 isoform 1</fullName>
    </submittedName>
</protein>
<accession>A0A6A2YMP8</accession>
<keyword evidence="5" id="KW-0378">Hydrolase</keyword>
<keyword evidence="2" id="KW-0121">Carboxypeptidase</keyword>
<dbReference type="Gene3D" id="3.40.50.1820">
    <property type="entry name" value="alpha/beta hydrolase"/>
    <property type="match status" value="2"/>
</dbReference>
<reference evidence="7" key="1">
    <citation type="submission" date="2019-09" db="EMBL/GenBank/DDBJ databases">
        <title>Draft genome information of white flower Hibiscus syriacus.</title>
        <authorList>
            <person name="Kim Y.-M."/>
        </authorList>
    </citation>
    <scope>NUCLEOTIDE SEQUENCE [LARGE SCALE GENOMIC DNA]</scope>
    <source>
        <strain evidence="7">YM2019G1</strain>
    </source>
</reference>
<comment type="caution">
    <text evidence="7">The sequence shown here is derived from an EMBL/GenBank/DDBJ whole genome shotgun (WGS) entry which is preliminary data.</text>
</comment>
<evidence type="ECO:0000256" key="5">
    <source>
        <dbReference type="ARBA" id="ARBA00022801"/>
    </source>
</evidence>
<dbReference type="AlphaFoldDB" id="A0A6A2YMP8"/>
<evidence type="ECO:0000256" key="2">
    <source>
        <dbReference type="ARBA" id="ARBA00022645"/>
    </source>
</evidence>
<organism evidence="7 8">
    <name type="scientific">Hibiscus syriacus</name>
    <name type="common">Rose of Sharon</name>
    <dbReference type="NCBI Taxonomy" id="106335"/>
    <lineage>
        <taxon>Eukaryota</taxon>
        <taxon>Viridiplantae</taxon>
        <taxon>Streptophyta</taxon>
        <taxon>Embryophyta</taxon>
        <taxon>Tracheophyta</taxon>
        <taxon>Spermatophyta</taxon>
        <taxon>Magnoliopsida</taxon>
        <taxon>eudicotyledons</taxon>
        <taxon>Gunneridae</taxon>
        <taxon>Pentapetalae</taxon>
        <taxon>rosids</taxon>
        <taxon>malvids</taxon>
        <taxon>Malvales</taxon>
        <taxon>Malvaceae</taxon>
        <taxon>Malvoideae</taxon>
        <taxon>Hibiscus</taxon>
    </lineage>
</organism>
<evidence type="ECO:0000256" key="4">
    <source>
        <dbReference type="ARBA" id="ARBA00022729"/>
    </source>
</evidence>
<dbReference type="Proteomes" id="UP000436088">
    <property type="component" value="Unassembled WGS sequence"/>
</dbReference>